<feature type="region of interest" description="Disordered" evidence="2">
    <location>
        <begin position="1"/>
        <end position="37"/>
    </location>
</feature>
<feature type="compositionally biased region" description="Basic and acidic residues" evidence="2">
    <location>
        <begin position="1"/>
        <end position="19"/>
    </location>
</feature>
<reference evidence="3" key="2">
    <citation type="journal article" date="2023" name="IMA Fungus">
        <title>Comparative genomic study of the Penicillium genus elucidates a diverse pangenome and 15 lateral gene transfer events.</title>
        <authorList>
            <person name="Petersen C."/>
            <person name="Sorensen T."/>
            <person name="Nielsen M.R."/>
            <person name="Sondergaard T.E."/>
            <person name="Sorensen J.L."/>
            <person name="Fitzpatrick D.A."/>
            <person name="Frisvad J.C."/>
            <person name="Nielsen K.L."/>
        </authorList>
    </citation>
    <scope>NUCLEOTIDE SEQUENCE</scope>
    <source>
        <strain evidence="3">IBT 22155</strain>
    </source>
</reference>
<evidence type="ECO:0000313" key="3">
    <source>
        <dbReference type="EMBL" id="KAJ5125100.1"/>
    </source>
</evidence>
<evidence type="ECO:0008006" key="5">
    <source>
        <dbReference type="Google" id="ProtNLM"/>
    </source>
</evidence>
<reference evidence="3" key="1">
    <citation type="submission" date="2022-11" db="EMBL/GenBank/DDBJ databases">
        <authorList>
            <person name="Petersen C."/>
        </authorList>
    </citation>
    <scope>NUCLEOTIDE SEQUENCE</scope>
    <source>
        <strain evidence="3">IBT 22155</strain>
    </source>
</reference>
<evidence type="ECO:0000256" key="1">
    <source>
        <dbReference type="SAM" id="Coils"/>
    </source>
</evidence>
<gene>
    <name evidence="3" type="ORF">N7515_008925</name>
</gene>
<dbReference type="EMBL" id="JAPQKL010000006">
    <property type="protein sequence ID" value="KAJ5125100.1"/>
    <property type="molecule type" value="Genomic_DNA"/>
</dbReference>
<dbReference type="RefSeq" id="XP_056519499.1">
    <property type="nucleotide sequence ID" value="XM_056669669.1"/>
</dbReference>
<evidence type="ECO:0000313" key="4">
    <source>
        <dbReference type="Proteomes" id="UP001149079"/>
    </source>
</evidence>
<feature type="coiled-coil region" evidence="1">
    <location>
        <begin position="62"/>
        <end position="140"/>
    </location>
</feature>
<dbReference type="AlphaFoldDB" id="A0A9W9GQE6"/>
<comment type="caution">
    <text evidence="3">The sequence shown here is derived from an EMBL/GenBank/DDBJ whole genome shotgun (WGS) entry which is preliminary data.</text>
</comment>
<accession>A0A9W9GQE6</accession>
<sequence length="299" mass="34720">MSAPERKSSRLRKEKETEMTRTTLVFENGDDTDNEGNSMELTTLQELQDWVKQDPEAAWNVMTKQQKILTKQQEEIKELKNAVSNSNDKVKELNDQIQILQQRATSHTPAGPDQLLEEEYARLREEMQTVQNERDSLVVAMKLLSSNPVSPASELAELKPRKSVKMPDPPMLKDGKEVKFMAWRSDIKKKLRFNADHYPTPDHQMAYLKSRCEGKALSHIDPRMQDDSMNQYKTVDEILDHLESVFHNPDRKHLARNEYLALKMEPKQDFTDFLAEFTRLAEEANQPTGYMLRVADWSL</sequence>
<protein>
    <recommendedName>
        <fullName evidence="5">Retrotransposon gag domain-containing protein</fullName>
    </recommendedName>
</protein>
<keyword evidence="4" id="KW-1185">Reference proteome</keyword>
<dbReference type="Proteomes" id="UP001149079">
    <property type="component" value="Unassembled WGS sequence"/>
</dbReference>
<keyword evidence="1" id="KW-0175">Coiled coil</keyword>
<organism evidence="3 4">
    <name type="scientific">Penicillium bovifimosum</name>
    <dbReference type="NCBI Taxonomy" id="126998"/>
    <lineage>
        <taxon>Eukaryota</taxon>
        <taxon>Fungi</taxon>
        <taxon>Dikarya</taxon>
        <taxon>Ascomycota</taxon>
        <taxon>Pezizomycotina</taxon>
        <taxon>Eurotiomycetes</taxon>
        <taxon>Eurotiomycetidae</taxon>
        <taxon>Eurotiales</taxon>
        <taxon>Aspergillaceae</taxon>
        <taxon>Penicillium</taxon>
    </lineage>
</organism>
<dbReference type="OrthoDB" id="4365667at2759"/>
<evidence type="ECO:0000256" key="2">
    <source>
        <dbReference type="SAM" id="MobiDB-lite"/>
    </source>
</evidence>
<dbReference type="GeneID" id="81408839"/>
<name>A0A9W9GQE6_9EURO</name>
<proteinExistence type="predicted"/>
<dbReference type="SUPFAM" id="SSF58100">
    <property type="entry name" value="Bacterial hemolysins"/>
    <property type="match status" value="1"/>
</dbReference>